<dbReference type="PIRSF" id="PIRSF017901">
    <property type="entry name" value="GCL"/>
    <property type="match status" value="1"/>
</dbReference>
<dbReference type="GO" id="GO:0005524">
    <property type="term" value="F:ATP binding"/>
    <property type="evidence" value="ECO:0007669"/>
    <property type="project" value="UniProtKB-UniRule"/>
</dbReference>
<dbReference type="AlphaFoldDB" id="A0A8J6Y4J4"/>
<keyword evidence="2 4" id="KW-0547">Nucleotide-binding</keyword>
<dbReference type="GO" id="GO:0006750">
    <property type="term" value="P:glutathione biosynthetic process"/>
    <property type="evidence" value="ECO:0007669"/>
    <property type="project" value="UniProtKB-UniRule"/>
</dbReference>
<comment type="function">
    <text evidence="4">Catalyzes the synthesis of gamma-glutamylcysteine (gamma-GC).</text>
</comment>
<comment type="catalytic activity">
    <reaction evidence="4">
        <text>L-cysteine + L-glutamate + ATP = gamma-L-glutamyl-L-cysteine + ADP + phosphate + H(+)</text>
        <dbReference type="Rhea" id="RHEA:13285"/>
        <dbReference type="ChEBI" id="CHEBI:15378"/>
        <dbReference type="ChEBI" id="CHEBI:29985"/>
        <dbReference type="ChEBI" id="CHEBI:30616"/>
        <dbReference type="ChEBI" id="CHEBI:35235"/>
        <dbReference type="ChEBI" id="CHEBI:43474"/>
        <dbReference type="ChEBI" id="CHEBI:58173"/>
        <dbReference type="ChEBI" id="CHEBI:456216"/>
        <dbReference type="EC" id="6.3.2.2"/>
    </reaction>
</comment>
<keyword evidence="1 4" id="KW-0436">Ligase</keyword>
<evidence type="ECO:0000256" key="3">
    <source>
        <dbReference type="ARBA" id="ARBA00022840"/>
    </source>
</evidence>
<organism evidence="5 6">
    <name type="scientific">Candidatus Polarisedimenticola svalbardensis</name>
    <dbReference type="NCBI Taxonomy" id="2886004"/>
    <lineage>
        <taxon>Bacteria</taxon>
        <taxon>Pseudomonadati</taxon>
        <taxon>Acidobacteriota</taxon>
        <taxon>Candidatus Polarisedimenticolia</taxon>
        <taxon>Candidatus Polarisedimenticolales</taxon>
        <taxon>Candidatus Polarisedimenticolaceae</taxon>
        <taxon>Candidatus Polarisedimenticola</taxon>
    </lineage>
</organism>
<evidence type="ECO:0000313" key="5">
    <source>
        <dbReference type="EMBL" id="MBD3867055.1"/>
    </source>
</evidence>
<dbReference type="EMBL" id="JACXWD010000005">
    <property type="protein sequence ID" value="MBD3867055.1"/>
    <property type="molecule type" value="Genomic_DNA"/>
</dbReference>
<dbReference type="PANTHER" id="PTHR34378:SF1">
    <property type="entry name" value="GLUTAMATE--CYSTEINE LIGASE, CHLOROPLASTIC"/>
    <property type="match status" value="1"/>
</dbReference>
<dbReference type="Proteomes" id="UP000648239">
    <property type="component" value="Unassembled WGS sequence"/>
</dbReference>
<evidence type="ECO:0000256" key="1">
    <source>
        <dbReference type="ARBA" id="ARBA00022598"/>
    </source>
</evidence>
<dbReference type="EC" id="6.3.2.2" evidence="4"/>
<dbReference type="PANTHER" id="PTHR34378">
    <property type="entry name" value="GLUTAMATE--CYSTEINE LIGASE, CHLOROPLASTIC"/>
    <property type="match status" value="1"/>
</dbReference>
<gene>
    <name evidence="5" type="ORF">IFK94_02930</name>
</gene>
<dbReference type="InterPro" id="IPR006336">
    <property type="entry name" value="GCS2"/>
</dbReference>
<dbReference type="InterPro" id="IPR014746">
    <property type="entry name" value="Gln_synth/guanido_kin_cat_dom"/>
</dbReference>
<dbReference type="Pfam" id="PF04107">
    <property type="entry name" value="GCS2"/>
    <property type="match status" value="1"/>
</dbReference>
<accession>A0A8J6Y4J4</accession>
<reference evidence="5 6" key="1">
    <citation type="submission" date="2020-08" db="EMBL/GenBank/DDBJ databases">
        <title>Acidobacteriota in marine sediments use diverse sulfur dissimilation pathways.</title>
        <authorList>
            <person name="Wasmund K."/>
        </authorList>
    </citation>
    <scope>NUCLEOTIDE SEQUENCE [LARGE SCALE GENOMIC DNA]</scope>
    <source>
        <strain evidence="5">MAG AM4</strain>
    </source>
</reference>
<keyword evidence="3 4" id="KW-0067">ATP-binding</keyword>
<comment type="caution">
    <text evidence="5">The sequence shown here is derived from an EMBL/GenBank/DDBJ whole genome shotgun (WGS) entry which is preliminary data.</text>
</comment>
<evidence type="ECO:0000256" key="2">
    <source>
        <dbReference type="ARBA" id="ARBA00022741"/>
    </source>
</evidence>
<comment type="similarity">
    <text evidence="4">Belongs to the glutamate--cysteine ligase type 2 family. EgtA subfamily.</text>
</comment>
<dbReference type="Gene3D" id="3.30.590.20">
    <property type="match status" value="1"/>
</dbReference>
<sequence length="425" mass="47324">MSAAELAILTRPRLQEFFRSAFKPETEWQVGMELEKMGRIVDTGLPIPYDGESASVVAVLRHYQELRGGFPIFEAEHLIGLDGPYGTISLEPAGQVEWSSRPHPTLDELDHQLVEHLKALDRAGSAAGVDWLDVAVDPVHDVSEMPWMPKARYGIMKPYMGARGRLSHRMMTQTASIQCAFDFRDEEDWVRKFRAAALTAPISVALFANSARVDGRDSGFRSYRQAIWKETDPDRTGLPAVVFDPAFDLDHWIDFICDVPSMFHRRARGLVPAGGVPFRRMMERTTCEAPRMEDWELHLSSVFTEVRSYAYIEVRSADLLPDEVAFAVPSFWTGLLYNEANLSAALELGTDIDDQAAWRQAMDSAAKSGLDGTIGGRPIRDRAERLLEIIGSAYRDGQVPCGGGNGAALRSLEMLADRHGIRLTG</sequence>
<dbReference type="GO" id="GO:0004357">
    <property type="term" value="F:glutamate-cysteine ligase activity"/>
    <property type="evidence" value="ECO:0007669"/>
    <property type="project" value="UniProtKB-UniRule"/>
</dbReference>
<dbReference type="SUPFAM" id="SSF55931">
    <property type="entry name" value="Glutamine synthetase/guanido kinase"/>
    <property type="match status" value="1"/>
</dbReference>
<proteinExistence type="inferred from homology"/>
<evidence type="ECO:0000256" key="4">
    <source>
        <dbReference type="PIRNR" id="PIRNR017901"/>
    </source>
</evidence>
<evidence type="ECO:0000313" key="6">
    <source>
        <dbReference type="Proteomes" id="UP000648239"/>
    </source>
</evidence>
<name>A0A8J6Y4J4_9BACT</name>
<dbReference type="InterPro" id="IPR035434">
    <property type="entry name" value="GCL_bact_plant"/>
</dbReference>
<protein>
    <recommendedName>
        <fullName evidence="4">Glutamate--cysteine ligase</fullName>
        <ecNumber evidence="4">6.3.2.2</ecNumber>
    </recommendedName>
</protein>